<dbReference type="EMBL" id="JACHIV010000001">
    <property type="protein sequence ID" value="MBB5066952.1"/>
    <property type="molecule type" value="Genomic_DNA"/>
</dbReference>
<protein>
    <recommendedName>
        <fullName evidence="3">Zinc finger protein</fullName>
    </recommendedName>
</protein>
<name>A0A840NCI8_9PSEU</name>
<dbReference type="AlphaFoldDB" id="A0A840NCI8"/>
<evidence type="ECO:0008006" key="3">
    <source>
        <dbReference type="Google" id="ProtNLM"/>
    </source>
</evidence>
<comment type="caution">
    <text evidence="1">The sequence shown here is derived from an EMBL/GenBank/DDBJ whole genome shotgun (WGS) entry which is preliminary data.</text>
</comment>
<proteinExistence type="predicted"/>
<evidence type="ECO:0000313" key="2">
    <source>
        <dbReference type="Proteomes" id="UP000580474"/>
    </source>
</evidence>
<gene>
    <name evidence="1" type="ORF">BJ969_000040</name>
</gene>
<keyword evidence="2" id="KW-1185">Reference proteome</keyword>
<evidence type="ECO:0000313" key="1">
    <source>
        <dbReference type="EMBL" id="MBB5066952.1"/>
    </source>
</evidence>
<organism evidence="1 2">
    <name type="scientific">Saccharopolyspora gloriosae</name>
    <dbReference type="NCBI Taxonomy" id="455344"/>
    <lineage>
        <taxon>Bacteria</taxon>
        <taxon>Bacillati</taxon>
        <taxon>Actinomycetota</taxon>
        <taxon>Actinomycetes</taxon>
        <taxon>Pseudonocardiales</taxon>
        <taxon>Pseudonocardiaceae</taxon>
        <taxon>Saccharopolyspora</taxon>
    </lineage>
</organism>
<reference evidence="1 2" key="1">
    <citation type="submission" date="2020-08" db="EMBL/GenBank/DDBJ databases">
        <title>Sequencing the genomes of 1000 actinobacteria strains.</title>
        <authorList>
            <person name="Klenk H.-P."/>
        </authorList>
    </citation>
    <scope>NUCLEOTIDE SEQUENCE [LARGE SCALE GENOMIC DNA]</scope>
    <source>
        <strain evidence="1 2">DSM 45582</strain>
    </source>
</reference>
<accession>A0A840NCI8</accession>
<dbReference type="RefSeq" id="WP_184476027.1">
    <property type="nucleotide sequence ID" value="NZ_JACHIV010000001.1"/>
</dbReference>
<dbReference type="Proteomes" id="UP000580474">
    <property type="component" value="Unassembled WGS sequence"/>
</dbReference>
<sequence>MPPQQGLTYVWRPIPAGRHAFAAGALEADPNCPVISYCGVEASATELHGRTEYEWVRRGTCMDCWRELTGSRPARSS</sequence>